<protein>
    <submittedName>
        <fullName evidence="6">Rieske (2Fe-2S) region</fullName>
    </submittedName>
</protein>
<dbReference type="PROSITE" id="PS51296">
    <property type="entry name" value="RIESKE"/>
    <property type="match status" value="1"/>
</dbReference>
<dbReference type="InterPro" id="IPR017941">
    <property type="entry name" value="Rieske_2Fe-2S"/>
</dbReference>
<keyword evidence="1" id="KW-0001">2Fe-2S</keyword>
<dbReference type="PANTHER" id="PTHR40261:SF1">
    <property type="entry name" value="RIESKE DOMAIN-CONTAINING PROTEIN"/>
    <property type="match status" value="1"/>
</dbReference>
<keyword evidence="2" id="KW-0479">Metal-binding</keyword>
<sequence length="117" mass="13328">MTDHFYIGHAADLKENQAREFEITVDDSQMAGFVMRFEGVIYAYLNLCPHLRVPLNWKPDTFMSLEGTHIECSVHGALFNPDDGLCISGPCRGQSLTRLNIETDNKGDVYLVRHQQR</sequence>
<dbReference type="PATRIC" id="fig|754477.3.peg.1284"/>
<dbReference type="EMBL" id="CP003380">
    <property type="protein sequence ID" value="AFJ02453.1"/>
    <property type="molecule type" value="Genomic_DNA"/>
</dbReference>
<evidence type="ECO:0000313" key="6">
    <source>
        <dbReference type="EMBL" id="AFJ02453.1"/>
    </source>
</evidence>
<dbReference type="RefSeq" id="WP_014703873.1">
    <property type="nucleotide sequence ID" value="NC_017856.1"/>
</dbReference>
<organism evidence="6 7">
    <name type="scientific">Methylophaga frappieri (strain ATCC BAA-2434 / DSM 25690 / JAM7)</name>
    <dbReference type="NCBI Taxonomy" id="754477"/>
    <lineage>
        <taxon>Bacteria</taxon>
        <taxon>Pseudomonadati</taxon>
        <taxon>Pseudomonadota</taxon>
        <taxon>Gammaproteobacteria</taxon>
        <taxon>Thiotrichales</taxon>
        <taxon>Piscirickettsiaceae</taxon>
        <taxon>Methylophaga</taxon>
    </lineage>
</organism>
<gene>
    <name evidence="6" type="ordered locus">Q7C_1303</name>
</gene>
<dbReference type="GO" id="GO:0046872">
    <property type="term" value="F:metal ion binding"/>
    <property type="evidence" value="ECO:0007669"/>
    <property type="project" value="UniProtKB-KW"/>
</dbReference>
<dbReference type="AlphaFoldDB" id="I1YHR0"/>
<dbReference type="eggNOG" id="COG2146">
    <property type="taxonomic scope" value="Bacteria"/>
</dbReference>
<dbReference type="Proteomes" id="UP000009145">
    <property type="component" value="Chromosome"/>
</dbReference>
<dbReference type="InterPro" id="IPR036922">
    <property type="entry name" value="Rieske_2Fe-2S_sf"/>
</dbReference>
<accession>I1YHR0</accession>
<reference evidence="6 7" key="1">
    <citation type="journal article" date="2012" name="J. Bacteriol.">
        <title>Complete genome sequences of Methylophaga sp. strain JAM1 and Methylophaga sp. strain JAM7.</title>
        <authorList>
            <person name="Villeneuve C."/>
            <person name="Martineau C."/>
            <person name="Mauffrey F."/>
            <person name="Villemur R."/>
        </authorList>
    </citation>
    <scope>NUCLEOTIDE SEQUENCE [LARGE SCALE GENOMIC DNA]</scope>
    <source>
        <strain evidence="6 7">JAM7</strain>
    </source>
</reference>
<dbReference type="OrthoDB" id="9794779at2"/>
<evidence type="ECO:0000256" key="4">
    <source>
        <dbReference type="ARBA" id="ARBA00023014"/>
    </source>
</evidence>
<keyword evidence="3" id="KW-0408">Iron</keyword>
<evidence type="ECO:0000256" key="1">
    <source>
        <dbReference type="ARBA" id="ARBA00022714"/>
    </source>
</evidence>
<dbReference type="HOGENOM" id="CLU_055690_4_3_6"/>
<dbReference type="STRING" id="754477.Q7C_1303"/>
<dbReference type="GO" id="GO:0051537">
    <property type="term" value="F:2 iron, 2 sulfur cluster binding"/>
    <property type="evidence" value="ECO:0007669"/>
    <property type="project" value="UniProtKB-KW"/>
</dbReference>
<dbReference type="Pfam" id="PF00355">
    <property type="entry name" value="Rieske"/>
    <property type="match status" value="1"/>
</dbReference>
<dbReference type="KEGG" id="mec:Q7C_1303"/>
<name>I1YHR0_METFJ</name>
<dbReference type="PANTHER" id="PTHR40261">
    <property type="match status" value="1"/>
</dbReference>
<evidence type="ECO:0000256" key="2">
    <source>
        <dbReference type="ARBA" id="ARBA00022723"/>
    </source>
</evidence>
<evidence type="ECO:0000256" key="3">
    <source>
        <dbReference type="ARBA" id="ARBA00023004"/>
    </source>
</evidence>
<dbReference type="Gene3D" id="2.102.10.10">
    <property type="entry name" value="Rieske [2Fe-2S] iron-sulphur domain"/>
    <property type="match status" value="1"/>
</dbReference>
<dbReference type="SUPFAM" id="SSF50022">
    <property type="entry name" value="ISP domain"/>
    <property type="match status" value="1"/>
</dbReference>
<dbReference type="CDD" id="cd03467">
    <property type="entry name" value="Rieske"/>
    <property type="match status" value="1"/>
</dbReference>
<evidence type="ECO:0000259" key="5">
    <source>
        <dbReference type="PROSITE" id="PS51296"/>
    </source>
</evidence>
<proteinExistence type="predicted"/>
<keyword evidence="7" id="KW-1185">Reference proteome</keyword>
<evidence type="ECO:0000313" key="7">
    <source>
        <dbReference type="Proteomes" id="UP000009145"/>
    </source>
</evidence>
<keyword evidence="4" id="KW-0411">Iron-sulfur</keyword>
<feature type="domain" description="Rieske" evidence="5">
    <location>
        <begin position="5"/>
        <end position="92"/>
    </location>
</feature>